<evidence type="ECO:0000313" key="7">
    <source>
        <dbReference type="EMBL" id="MDC7785154.1"/>
    </source>
</evidence>
<dbReference type="EMBL" id="JAQQLI010000005">
    <property type="protein sequence ID" value="MDC7785154.1"/>
    <property type="molecule type" value="Genomic_DNA"/>
</dbReference>
<name>A0ABT5J675_RHOTP</name>
<dbReference type="Gene3D" id="1.10.287.950">
    <property type="entry name" value="Methyl-accepting chemotaxis protein"/>
    <property type="match status" value="1"/>
</dbReference>
<dbReference type="Proteomes" id="UP001165652">
    <property type="component" value="Unassembled WGS sequence"/>
</dbReference>
<dbReference type="PROSITE" id="PS50885">
    <property type="entry name" value="HAMP"/>
    <property type="match status" value="1"/>
</dbReference>
<dbReference type="Pfam" id="PF00672">
    <property type="entry name" value="HAMP"/>
    <property type="match status" value="1"/>
</dbReference>
<evidence type="ECO:0000256" key="2">
    <source>
        <dbReference type="ARBA" id="ARBA00029447"/>
    </source>
</evidence>
<organism evidence="7 8">
    <name type="scientific">Rhodoplanes tepidamans</name>
    <name type="common">Rhodoplanes cryptolactis</name>
    <dbReference type="NCBI Taxonomy" id="200616"/>
    <lineage>
        <taxon>Bacteria</taxon>
        <taxon>Pseudomonadati</taxon>
        <taxon>Pseudomonadota</taxon>
        <taxon>Alphaproteobacteria</taxon>
        <taxon>Hyphomicrobiales</taxon>
        <taxon>Nitrobacteraceae</taxon>
        <taxon>Rhodoplanes</taxon>
    </lineage>
</organism>
<dbReference type="SUPFAM" id="SSF58104">
    <property type="entry name" value="Methyl-accepting chemotaxis protein (MCP) signaling domain"/>
    <property type="match status" value="1"/>
</dbReference>
<evidence type="ECO:0000313" key="8">
    <source>
        <dbReference type="Proteomes" id="UP001165652"/>
    </source>
</evidence>
<sequence length="572" mass="59804">MSSLLSRIRILTKILCLIGLLALAAVAIVGVAVDAMSALRHAARATEVAGDKAVLGSRLNTNFTAIGRAEAMLVADPRSAVIRDAADQLRAEWKLVDERVALLDRLKSTDDDRRYLAEQAPLIATLRRASDSLVDFAGGLGETPTPAQRAELLSRAATSRTAQAQARNRTRVYFDELQQLKRRLSDEAQATYEAGTRTILAIAVAGIGLALVLGFLAARFGIVKPILDMTAAMTSLARGVLTTAVPGVGRGDEIGTMASAVQVFKDNAVENERLKQDQQAASEAADRMRRAAVLEMARNVERQSLDAISGIGQVSRGVGGTAEGMASRAVAAGEASRGVSTFADQAKATAEAVAAAAEELSSSVQEITDQIARTGVATREAVSAGADAQAKIRSLSQAVARISEVTNVISDVAEQTNLLALNATIEAARAGEAGKGFAVVAAEVKALAGQTARSTDDINRHVHDIRAATEAAVRAVEEIGERIRGIDGITGAVAAAAEEQGAATREIARSIQQTNQAAREVATRIASVSNDAAEVGRSSVEVREAVSGMTREIDALHRRIATLVKSAQPDAA</sequence>
<dbReference type="Gene3D" id="6.10.340.10">
    <property type="match status" value="1"/>
</dbReference>
<dbReference type="InterPro" id="IPR004090">
    <property type="entry name" value="Chemotax_Me-accpt_rcpt"/>
</dbReference>
<dbReference type="RefSeq" id="WP_272775999.1">
    <property type="nucleotide sequence ID" value="NZ_JAQQLI010000005.1"/>
</dbReference>
<comment type="caution">
    <text evidence="7">The sequence shown here is derived from an EMBL/GenBank/DDBJ whole genome shotgun (WGS) entry which is preliminary data.</text>
</comment>
<feature type="domain" description="HAMP" evidence="6">
    <location>
        <begin position="220"/>
        <end position="273"/>
    </location>
</feature>
<evidence type="ECO:0000259" key="6">
    <source>
        <dbReference type="PROSITE" id="PS50885"/>
    </source>
</evidence>
<dbReference type="PROSITE" id="PS50111">
    <property type="entry name" value="CHEMOTAXIS_TRANSDUC_2"/>
    <property type="match status" value="1"/>
</dbReference>
<gene>
    <name evidence="7" type="ORF">PQJ73_05620</name>
</gene>
<accession>A0ABT5J675</accession>
<feature type="domain" description="Methyl-accepting transducer" evidence="5">
    <location>
        <begin position="296"/>
        <end position="536"/>
    </location>
</feature>
<keyword evidence="4" id="KW-0472">Membrane</keyword>
<dbReference type="InterPro" id="IPR004089">
    <property type="entry name" value="MCPsignal_dom"/>
</dbReference>
<evidence type="ECO:0000256" key="3">
    <source>
        <dbReference type="PROSITE-ProRule" id="PRU00284"/>
    </source>
</evidence>
<keyword evidence="8" id="KW-1185">Reference proteome</keyword>
<dbReference type="SMART" id="SM00283">
    <property type="entry name" value="MA"/>
    <property type="match status" value="1"/>
</dbReference>
<evidence type="ECO:0000259" key="5">
    <source>
        <dbReference type="PROSITE" id="PS50111"/>
    </source>
</evidence>
<dbReference type="PANTHER" id="PTHR32089:SF112">
    <property type="entry name" value="LYSOZYME-LIKE PROTEIN-RELATED"/>
    <property type="match status" value="1"/>
</dbReference>
<dbReference type="Pfam" id="PF00015">
    <property type="entry name" value="MCPsignal"/>
    <property type="match status" value="1"/>
</dbReference>
<evidence type="ECO:0000256" key="1">
    <source>
        <dbReference type="ARBA" id="ARBA00023224"/>
    </source>
</evidence>
<keyword evidence="1 3" id="KW-0807">Transducer</keyword>
<proteinExistence type="inferred from homology"/>
<dbReference type="SMART" id="SM00304">
    <property type="entry name" value="HAMP"/>
    <property type="match status" value="1"/>
</dbReference>
<keyword evidence="4" id="KW-1133">Transmembrane helix</keyword>
<dbReference type="PRINTS" id="PR00260">
    <property type="entry name" value="CHEMTRNSDUCR"/>
</dbReference>
<reference evidence="7" key="1">
    <citation type="journal article" date="2023" name="Microbiol Resour">
        <title>Genome Sequences of Rhodoplanes serenus and Two Thermotolerant Strains, Rhodoplanes tepidamans and 'Rhodoplanes cryptolactis,' Further Refine the Genus.</title>
        <authorList>
            <person name="Rayyan A.A."/>
            <person name="Kyndt J.A."/>
        </authorList>
    </citation>
    <scope>NUCLEOTIDE SEQUENCE</scope>
    <source>
        <strain evidence="7">DSM 9987</strain>
    </source>
</reference>
<feature type="transmembrane region" description="Helical" evidence="4">
    <location>
        <begin position="199"/>
        <end position="222"/>
    </location>
</feature>
<keyword evidence="4" id="KW-0812">Transmembrane</keyword>
<dbReference type="InterPro" id="IPR003660">
    <property type="entry name" value="HAMP_dom"/>
</dbReference>
<dbReference type="PANTHER" id="PTHR32089">
    <property type="entry name" value="METHYL-ACCEPTING CHEMOTAXIS PROTEIN MCPB"/>
    <property type="match status" value="1"/>
</dbReference>
<comment type="similarity">
    <text evidence="2">Belongs to the methyl-accepting chemotaxis (MCP) protein family.</text>
</comment>
<reference evidence="7" key="2">
    <citation type="submission" date="2023-02" db="EMBL/GenBank/DDBJ databases">
        <authorList>
            <person name="Rayyan A."/>
            <person name="Meyer T."/>
            <person name="Kyndt J.A."/>
        </authorList>
    </citation>
    <scope>NUCLEOTIDE SEQUENCE</scope>
    <source>
        <strain evidence="7">DSM 9987</strain>
    </source>
</reference>
<protein>
    <submittedName>
        <fullName evidence="7">HAMP domain-containing methyl-accepting chemotaxis protein</fullName>
    </submittedName>
</protein>
<evidence type="ECO:0000256" key="4">
    <source>
        <dbReference type="SAM" id="Phobius"/>
    </source>
</evidence>
<dbReference type="CDD" id="cd06225">
    <property type="entry name" value="HAMP"/>
    <property type="match status" value="1"/>
</dbReference>